<dbReference type="InterPro" id="IPR009510">
    <property type="entry name" value="T3SS_K"/>
</dbReference>
<protein>
    <submittedName>
        <fullName evidence="1">Uncharacterized protein</fullName>
    </submittedName>
</protein>
<sequence>MNAEQPQLHGDSQIELFQSVAEFNLYLVRFIHHSWLKTIKLSPLVRQLRQAGNADYHLSHFLLKEFGLANDYDYDFAEKYKRVVLANEDAILKLALYLGIILNESIIRNTIRKQERFLLEQVLGEEAFRFAVKKAQFFSRIGSDLGPSFLIDWDHLDSFRNYLLQSGFQVLGRAFSKSSPAFLKRLELKLPASFRDYIQNSEKSDLDIDQCKTLVVKTHKEVNREWRHLFV</sequence>
<accession>A0A081NKD0</accession>
<dbReference type="RefSeq" id="WP_034832381.1">
    <property type="nucleotide sequence ID" value="NZ_JOKH01000001.1"/>
</dbReference>
<dbReference type="eggNOG" id="ENOG5033CZX">
    <property type="taxonomic scope" value="Bacteria"/>
</dbReference>
<name>A0A081NKD0_9GAMM</name>
<organism evidence="1 2">
    <name type="scientific">Endozoicomonas numazuensis</name>
    <dbReference type="NCBI Taxonomy" id="1137799"/>
    <lineage>
        <taxon>Bacteria</taxon>
        <taxon>Pseudomonadati</taxon>
        <taxon>Pseudomonadota</taxon>
        <taxon>Gammaproteobacteria</taxon>
        <taxon>Oceanospirillales</taxon>
        <taxon>Endozoicomonadaceae</taxon>
        <taxon>Endozoicomonas</taxon>
    </lineage>
</organism>
<dbReference type="Pfam" id="PF06578">
    <property type="entry name" value="YscK"/>
    <property type="match status" value="1"/>
</dbReference>
<evidence type="ECO:0000313" key="2">
    <source>
        <dbReference type="Proteomes" id="UP000028073"/>
    </source>
</evidence>
<proteinExistence type="predicted"/>
<comment type="caution">
    <text evidence="1">The sequence shown here is derived from an EMBL/GenBank/DDBJ whole genome shotgun (WGS) entry which is preliminary data.</text>
</comment>
<evidence type="ECO:0000313" key="1">
    <source>
        <dbReference type="EMBL" id="KEQ18903.1"/>
    </source>
</evidence>
<gene>
    <name evidence="1" type="ORF">GZ78_02285</name>
</gene>
<reference evidence="1 2" key="1">
    <citation type="submission" date="2014-06" db="EMBL/GenBank/DDBJ databases">
        <title>Whole Genome Sequences of Three Symbiotic Endozoicomonas Bacteria.</title>
        <authorList>
            <person name="Neave M.J."/>
            <person name="Apprill A."/>
            <person name="Voolstra C.R."/>
        </authorList>
    </citation>
    <scope>NUCLEOTIDE SEQUENCE [LARGE SCALE GENOMIC DNA]</scope>
    <source>
        <strain evidence="1 2">DSM 25634</strain>
    </source>
</reference>
<dbReference type="OrthoDB" id="6192439at2"/>
<dbReference type="Proteomes" id="UP000028073">
    <property type="component" value="Unassembled WGS sequence"/>
</dbReference>
<keyword evidence="2" id="KW-1185">Reference proteome</keyword>
<dbReference type="EMBL" id="JOKH01000001">
    <property type="protein sequence ID" value="KEQ18903.1"/>
    <property type="molecule type" value="Genomic_DNA"/>
</dbReference>
<dbReference type="AlphaFoldDB" id="A0A081NKD0"/>